<dbReference type="Proteomes" id="UP000069771">
    <property type="component" value="Chromosome"/>
</dbReference>
<dbReference type="InterPro" id="IPR027417">
    <property type="entry name" value="P-loop_NTPase"/>
</dbReference>
<name>A0A140DW73_9FIRM</name>
<evidence type="ECO:0000259" key="4">
    <source>
        <dbReference type="PROSITE" id="PS50893"/>
    </source>
</evidence>
<dbReference type="InterPro" id="IPR051782">
    <property type="entry name" value="ABC_Transporter_VariousFunc"/>
</dbReference>
<gene>
    <name evidence="5" type="ORF">AALO17_17660</name>
</gene>
<dbReference type="GO" id="GO:0005524">
    <property type="term" value="F:ATP binding"/>
    <property type="evidence" value="ECO:0007669"/>
    <property type="project" value="UniProtKB-KW"/>
</dbReference>
<accession>A0A140DW73</accession>
<dbReference type="STRING" id="1702221.AALO17_17660"/>
<dbReference type="AlphaFoldDB" id="A0A140DW73"/>
<dbReference type="GeneID" id="78478419"/>
<dbReference type="RefSeq" id="WP_067557907.1">
    <property type="nucleotide sequence ID" value="NZ_CAMTBT010000003.1"/>
</dbReference>
<dbReference type="PATRIC" id="fig|1702221.3.peg.1722"/>
<keyword evidence="6" id="KW-1185">Reference proteome</keyword>
<protein>
    <recommendedName>
        <fullName evidence="4">ABC transporter domain-containing protein</fullName>
    </recommendedName>
</protein>
<evidence type="ECO:0000256" key="2">
    <source>
        <dbReference type="ARBA" id="ARBA00022741"/>
    </source>
</evidence>
<evidence type="ECO:0000313" key="5">
    <source>
        <dbReference type="EMBL" id="AMK54900.1"/>
    </source>
</evidence>
<dbReference type="InterPro" id="IPR003593">
    <property type="entry name" value="AAA+_ATPase"/>
</dbReference>
<organism evidence="5 6">
    <name type="scientific">Faecalibaculum rodentium</name>
    <dbReference type="NCBI Taxonomy" id="1702221"/>
    <lineage>
        <taxon>Bacteria</taxon>
        <taxon>Bacillati</taxon>
        <taxon>Bacillota</taxon>
        <taxon>Erysipelotrichia</taxon>
        <taxon>Erysipelotrichales</taxon>
        <taxon>Erysipelotrichaceae</taxon>
        <taxon>Faecalibaculum</taxon>
    </lineage>
</organism>
<dbReference type="PANTHER" id="PTHR42939">
    <property type="entry name" value="ABC TRANSPORTER ATP-BINDING PROTEIN ALBC-RELATED"/>
    <property type="match status" value="1"/>
</dbReference>
<dbReference type="Gene3D" id="3.40.50.300">
    <property type="entry name" value="P-loop containing nucleotide triphosphate hydrolases"/>
    <property type="match status" value="1"/>
</dbReference>
<dbReference type="PANTHER" id="PTHR42939:SF3">
    <property type="entry name" value="ABC TRANSPORTER ATP-BINDING COMPONENT"/>
    <property type="match status" value="1"/>
</dbReference>
<feature type="domain" description="ABC transporter" evidence="4">
    <location>
        <begin position="5"/>
        <end position="239"/>
    </location>
</feature>
<dbReference type="Pfam" id="PF00005">
    <property type="entry name" value="ABC_tran"/>
    <property type="match status" value="1"/>
</dbReference>
<evidence type="ECO:0000256" key="3">
    <source>
        <dbReference type="ARBA" id="ARBA00022840"/>
    </source>
</evidence>
<dbReference type="CDD" id="cd03230">
    <property type="entry name" value="ABC_DR_subfamily_A"/>
    <property type="match status" value="1"/>
</dbReference>
<dbReference type="PROSITE" id="PS50893">
    <property type="entry name" value="ABC_TRANSPORTER_2"/>
    <property type="match status" value="1"/>
</dbReference>
<keyword evidence="2" id="KW-0547">Nucleotide-binding</keyword>
<keyword evidence="1" id="KW-0813">Transport</keyword>
<reference evidence="5 6" key="1">
    <citation type="journal article" date="2016" name="Gut Pathog.">
        <title>Whole genome sequencing of "Faecalibaculum rodentium" ALO17, isolated from C57BL/6J laboratory mouse feces.</title>
        <authorList>
            <person name="Lim S."/>
            <person name="Chang D.H."/>
            <person name="Ahn S."/>
            <person name="Kim B.C."/>
        </authorList>
    </citation>
    <scope>NUCLEOTIDE SEQUENCE [LARGE SCALE GENOMIC DNA]</scope>
    <source>
        <strain evidence="5 6">Alo17</strain>
    </source>
</reference>
<dbReference type="KEGG" id="fro:AALO17_17660"/>
<dbReference type="SMART" id="SM00382">
    <property type="entry name" value="AAA"/>
    <property type="match status" value="1"/>
</dbReference>
<dbReference type="GO" id="GO:0016887">
    <property type="term" value="F:ATP hydrolysis activity"/>
    <property type="evidence" value="ECO:0007669"/>
    <property type="project" value="InterPro"/>
</dbReference>
<proteinExistence type="predicted"/>
<dbReference type="EMBL" id="CP011391">
    <property type="protein sequence ID" value="AMK54900.1"/>
    <property type="molecule type" value="Genomic_DNA"/>
</dbReference>
<evidence type="ECO:0000256" key="1">
    <source>
        <dbReference type="ARBA" id="ARBA00022448"/>
    </source>
</evidence>
<keyword evidence="3" id="KW-0067">ATP-binding</keyword>
<dbReference type="InterPro" id="IPR003439">
    <property type="entry name" value="ABC_transporter-like_ATP-bd"/>
</dbReference>
<evidence type="ECO:0000313" key="6">
    <source>
        <dbReference type="Proteomes" id="UP000069771"/>
    </source>
</evidence>
<sequence length="313" mass="34436">MMESPRTEDSGRPLIECAAVCKHYPDFALDVTLTVPENTIVGLVGLNGSGKTTLFRLLTGLAKADDGSCRMLGQAADTLPVSVKEQIGVVLADTGFPAVFTPRDVKRILAAFYNGFDPEYFDALVKRFSIPPDKALETFSTGMKARLRVIAAISHHPRILLLDEPTAGLDVVARNQILDLLREYMETPGRSILISSHIASDLENLCDSFRLISRGRILLAEDMDVLRDEYGYVKVPASLARSVDLKGVVCRKTNPDGSIEALVSDRQFYLDNYPHVLVERGGVDEALLLFEGADAVIDRNPETEITRKGKETR</sequence>
<dbReference type="OrthoDB" id="9804819at2"/>
<dbReference type="SUPFAM" id="SSF52540">
    <property type="entry name" value="P-loop containing nucleoside triphosphate hydrolases"/>
    <property type="match status" value="1"/>
</dbReference>